<protein>
    <recommendedName>
        <fullName evidence="4">Secreted protein</fullName>
    </recommendedName>
</protein>
<organism evidence="2 3">
    <name type="scientific">Simkania negevensis (strain ATCC VR-1471 / DSM 27360 / Z)</name>
    <dbReference type="NCBI Taxonomy" id="331113"/>
    <lineage>
        <taxon>Bacteria</taxon>
        <taxon>Pseudomonadati</taxon>
        <taxon>Chlamydiota</taxon>
        <taxon>Chlamydiia</taxon>
        <taxon>Parachlamydiales</taxon>
        <taxon>Simkaniaceae</taxon>
        <taxon>Simkania</taxon>
    </lineage>
</organism>
<evidence type="ECO:0000313" key="2">
    <source>
        <dbReference type="EMBL" id="CCB88686.1"/>
    </source>
</evidence>
<dbReference type="KEGG" id="sng:SNE_A08090"/>
<dbReference type="HOGENOM" id="CLU_2976826_0_0_0"/>
<feature type="signal peptide" evidence="1">
    <location>
        <begin position="1"/>
        <end position="24"/>
    </location>
</feature>
<name>F8L4T9_SIMNZ</name>
<proteinExistence type="predicted"/>
<dbReference type="RefSeq" id="WP_013943153.1">
    <property type="nucleotide sequence ID" value="NC_015713.1"/>
</dbReference>
<evidence type="ECO:0000256" key="1">
    <source>
        <dbReference type="SAM" id="SignalP"/>
    </source>
</evidence>
<dbReference type="Proteomes" id="UP000000496">
    <property type="component" value="Chromosome gsn.131"/>
</dbReference>
<keyword evidence="3" id="KW-1185">Reference proteome</keyword>
<dbReference type="STRING" id="331113.SNE_A08090"/>
<accession>F8L4T9</accession>
<sequence>MKKTLLRIALLFAVTLVCVGCYQASSNGDDDLITIPVTNNPSVIPEGAGFGPPGAMPY</sequence>
<reference key="1">
    <citation type="journal article" date="2011" name="Mol. Biol. Evol.">
        <title>Unity in variety -- the pan-genome of the Chlamydiae.</title>
        <authorList>
            <person name="Collingro A."/>
            <person name="Tischler P."/>
            <person name="Weinmaier T."/>
            <person name="Penz T."/>
            <person name="Heinz E."/>
            <person name="Brunham R.C."/>
            <person name="Read T.D."/>
            <person name="Bavoil P.M."/>
            <person name="Sachse K."/>
            <person name="Kahane S."/>
            <person name="Friedman M.G."/>
            <person name="Rattei T."/>
            <person name="Myers G.S.A."/>
            <person name="Horn M."/>
        </authorList>
    </citation>
    <scope>NUCLEOTIDE SEQUENCE</scope>
    <source>
        <strain>Z</strain>
    </source>
</reference>
<feature type="chain" id="PRO_5003374171" description="Secreted protein" evidence="1">
    <location>
        <begin position="25"/>
        <end position="58"/>
    </location>
</feature>
<reference evidence="2 3" key="2">
    <citation type="journal article" date="2011" name="Mol. Biol. Evol.">
        <title>Unity in variety--the pan-genome of the Chlamydiae.</title>
        <authorList>
            <person name="Collingro A."/>
            <person name="Tischler P."/>
            <person name="Weinmaier T."/>
            <person name="Penz T."/>
            <person name="Heinz E."/>
            <person name="Brunham R.C."/>
            <person name="Read T.D."/>
            <person name="Bavoil P.M."/>
            <person name="Sachse K."/>
            <person name="Kahane S."/>
            <person name="Friedman M.G."/>
            <person name="Rattei T."/>
            <person name="Myers G.S."/>
            <person name="Horn M."/>
        </authorList>
    </citation>
    <scope>NUCLEOTIDE SEQUENCE [LARGE SCALE GENOMIC DNA]</scope>
    <source>
        <strain evidence="3">ATCC VR-1471 / Z</strain>
    </source>
</reference>
<evidence type="ECO:0000313" key="3">
    <source>
        <dbReference type="Proteomes" id="UP000000496"/>
    </source>
</evidence>
<keyword evidence="1" id="KW-0732">Signal</keyword>
<dbReference type="AlphaFoldDB" id="F8L4T9"/>
<evidence type="ECO:0008006" key="4">
    <source>
        <dbReference type="Google" id="ProtNLM"/>
    </source>
</evidence>
<dbReference type="EMBL" id="FR872582">
    <property type="protein sequence ID" value="CCB88686.1"/>
    <property type="molecule type" value="Genomic_DNA"/>
</dbReference>
<gene>
    <name evidence="2" type="ordered locus">SNE_A08090</name>
</gene>